<comment type="subcellular location">
    <subcellularLocation>
        <location evidence="1">Membrane</location>
        <topology evidence="1">Multi-pass membrane protein</topology>
    </subcellularLocation>
</comment>
<feature type="transmembrane region" description="Helical" evidence="5">
    <location>
        <begin position="37"/>
        <end position="56"/>
    </location>
</feature>
<feature type="transmembrane region" description="Helical" evidence="5">
    <location>
        <begin position="97"/>
        <end position="119"/>
    </location>
</feature>
<evidence type="ECO:0000256" key="1">
    <source>
        <dbReference type="ARBA" id="ARBA00004141"/>
    </source>
</evidence>
<dbReference type="GO" id="GO:0000324">
    <property type="term" value="C:fungal-type vacuole"/>
    <property type="evidence" value="ECO:0007669"/>
    <property type="project" value="TreeGrafter"/>
</dbReference>
<dbReference type="PANTHER" id="PTHR31465:SF7">
    <property type="entry name" value="SPHINGOID LONG-CHAIN BASE TRANSPORTER RSB1"/>
    <property type="match status" value="1"/>
</dbReference>
<reference evidence="6 7" key="1">
    <citation type="submission" date="2017-04" db="EMBL/GenBank/DDBJ databases">
        <title>Draft genome sequence of Tuber borchii Vittad., a whitish edible truffle.</title>
        <authorList>
            <consortium name="DOE Joint Genome Institute"/>
            <person name="Murat C."/>
            <person name="Kuo A."/>
            <person name="Barry K.W."/>
            <person name="Clum A."/>
            <person name="Dockter R.B."/>
            <person name="Fauchery L."/>
            <person name="Iotti M."/>
            <person name="Kohler A."/>
            <person name="Labutti K."/>
            <person name="Lindquist E.A."/>
            <person name="Lipzen A."/>
            <person name="Ohm R.A."/>
            <person name="Wang M."/>
            <person name="Grigoriev I.V."/>
            <person name="Zambonelli A."/>
            <person name="Martin F.M."/>
        </authorList>
    </citation>
    <scope>NUCLEOTIDE SEQUENCE [LARGE SCALE GENOMIC DNA]</scope>
    <source>
        <strain evidence="6 7">Tbo3840</strain>
    </source>
</reference>
<feature type="transmembrane region" description="Helical" evidence="5">
    <location>
        <begin position="176"/>
        <end position="200"/>
    </location>
</feature>
<evidence type="ECO:0000256" key="2">
    <source>
        <dbReference type="ARBA" id="ARBA00022692"/>
    </source>
</evidence>
<evidence type="ECO:0000313" key="6">
    <source>
        <dbReference type="EMBL" id="PUU84438.1"/>
    </source>
</evidence>
<dbReference type="EMBL" id="NESQ01000001">
    <property type="protein sequence ID" value="PUU84438.1"/>
    <property type="molecule type" value="Genomic_DNA"/>
</dbReference>
<dbReference type="Pfam" id="PF04479">
    <property type="entry name" value="RTA1"/>
    <property type="match status" value="1"/>
</dbReference>
<feature type="transmembrane region" description="Helical" evidence="5">
    <location>
        <begin position="140"/>
        <end position="164"/>
    </location>
</feature>
<accession>A0A2T7A9M5</accession>
<comment type="caution">
    <text evidence="6">The sequence shown here is derived from an EMBL/GenBank/DDBJ whole genome shotgun (WGS) entry which is preliminary data.</text>
</comment>
<name>A0A2T7A9M5_TUBBO</name>
<keyword evidence="7" id="KW-1185">Reference proteome</keyword>
<organism evidence="6 7">
    <name type="scientific">Tuber borchii</name>
    <name type="common">White truffle</name>
    <dbReference type="NCBI Taxonomy" id="42251"/>
    <lineage>
        <taxon>Eukaryota</taxon>
        <taxon>Fungi</taxon>
        <taxon>Dikarya</taxon>
        <taxon>Ascomycota</taxon>
        <taxon>Pezizomycotina</taxon>
        <taxon>Pezizomycetes</taxon>
        <taxon>Pezizales</taxon>
        <taxon>Tuberaceae</taxon>
        <taxon>Tuber</taxon>
    </lineage>
</organism>
<evidence type="ECO:0000313" key="7">
    <source>
        <dbReference type="Proteomes" id="UP000244722"/>
    </source>
</evidence>
<dbReference type="PANTHER" id="PTHR31465">
    <property type="entry name" value="PROTEIN RTA1-RELATED"/>
    <property type="match status" value="1"/>
</dbReference>
<evidence type="ECO:0000256" key="5">
    <source>
        <dbReference type="SAM" id="Phobius"/>
    </source>
</evidence>
<evidence type="ECO:0000256" key="4">
    <source>
        <dbReference type="ARBA" id="ARBA00023136"/>
    </source>
</evidence>
<dbReference type="OrthoDB" id="4521223at2759"/>
<dbReference type="AlphaFoldDB" id="A0A2T7A9M5"/>
<keyword evidence="2 5" id="KW-0812">Transmembrane</keyword>
<dbReference type="STRING" id="42251.A0A2T7A9M5"/>
<gene>
    <name evidence="6" type="ORF">B9Z19DRAFT_1070349</name>
</gene>
<sequence length="310" mass="34598">MSDKLIDGHNMTYWNSLDCNLDICPLKASFWDYRPSLALNCLLISLFSLSLVLHIGQGVRYKTWGFLISMFFGCVAEVVGYGGRVWAYHEPFAMDPFLMQICSLTIAPAFLCAGIYLCLSRIVMVFGAETSRIPPKAYTYIFVTCDFVSLCLQGAGGGIASTLSQDDKDPASGNNIMLAGLGFQVFTLVLFILLCAEYAYRVKTTTQDFDATHAKLRSSKKFRGFLVALSLSTVLILIRSIYRVVEMAEGWEGALIKNQTLFFVLEGVMVIAAVLVLNAFHPGWCFREAYSDRLDEKNQDYASEREMGLK</sequence>
<feature type="transmembrane region" description="Helical" evidence="5">
    <location>
        <begin position="63"/>
        <end position="82"/>
    </location>
</feature>
<feature type="transmembrane region" description="Helical" evidence="5">
    <location>
        <begin position="221"/>
        <end position="242"/>
    </location>
</feature>
<dbReference type="InterPro" id="IPR007568">
    <property type="entry name" value="RTA1"/>
</dbReference>
<evidence type="ECO:0000256" key="3">
    <source>
        <dbReference type="ARBA" id="ARBA00022989"/>
    </source>
</evidence>
<feature type="transmembrane region" description="Helical" evidence="5">
    <location>
        <begin position="262"/>
        <end position="280"/>
    </location>
</feature>
<proteinExistence type="predicted"/>
<dbReference type="GO" id="GO:0005886">
    <property type="term" value="C:plasma membrane"/>
    <property type="evidence" value="ECO:0007669"/>
    <property type="project" value="TreeGrafter"/>
</dbReference>
<dbReference type="Proteomes" id="UP000244722">
    <property type="component" value="Unassembled WGS sequence"/>
</dbReference>
<protein>
    <submittedName>
        <fullName evidence="6">RTA1 like protein-domain-containing protein</fullName>
    </submittedName>
</protein>
<keyword evidence="3 5" id="KW-1133">Transmembrane helix</keyword>
<keyword evidence="4 5" id="KW-0472">Membrane</keyword>